<dbReference type="AlphaFoldDB" id="A0AAW0M410"/>
<accession>A0AAW0M410</accession>
<dbReference type="EMBL" id="PKMF04000026">
    <property type="protein sequence ID" value="KAK7857511.1"/>
    <property type="molecule type" value="Genomic_DNA"/>
</dbReference>
<gene>
    <name evidence="1" type="primary">MO2_5</name>
    <name evidence="1" type="ORF">CFP56_017035</name>
</gene>
<keyword evidence="1" id="KW-0560">Oxidoreductase</keyword>
<organism evidence="1 2">
    <name type="scientific">Quercus suber</name>
    <name type="common">Cork oak</name>
    <dbReference type="NCBI Taxonomy" id="58331"/>
    <lineage>
        <taxon>Eukaryota</taxon>
        <taxon>Viridiplantae</taxon>
        <taxon>Streptophyta</taxon>
        <taxon>Embryophyta</taxon>
        <taxon>Tracheophyta</taxon>
        <taxon>Spermatophyta</taxon>
        <taxon>Magnoliopsida</taxon>
        <taxon>eudicotyledons</taxon>
        <taxon>Gunneridae</taxon>
        <taxon>Pentapetalae</taxon>
        <taxon>rosids</taxon>
        <taxon>fabids</taxon>
        <taxon>Fagales</taxon>
        <taxon>Fagaceae</taxon>
        <taxon>Quercus</taxon>
    </lineage>
</organism>
<keyword evidence="1" id="KW-0503">Monooxygenase</keyword>
<evidence type="ECO:0000313" key="2">
    <source>
        <dbReference type="Proteomes" id="UP000237347"/>
    </source>
</evidence>
<protein>
    <submittedName>
        <fullName evidence="1">Monooxygenase 2</fullName>
    </submittedName>
</protein>
<reference evidence="1 2" key="1">
    <citation type="journal article" date="2018" name="Sci. Data">
        <title>The draft genome sequence of cork oak.</title>
        <authorList>
            <person name="Ramos A.M."/>
            <person name="Usie A."/>
            <person name="Barbosa P."/>
            <person name="Barros P.M."/>
            <person name="Capote T."/>
            <person name="Chaves I."/>
            <person name="Simoes F."/>
            <person name="Abreu I."/>
            <person name="Carrasquinho I."/>
            <person name="Faro C."/>
            <person name="Guimaraes J.B."/>
            <person name="Mendonca D."/>
            <person name="Nobrega F."/>
            <person name="Rodrigues L."/>
            <person name="Saibo N.J.M."/>
            <person name="Varela M.C."/>
            <person name="Egas C."/>
            <person name="Matos J."/>
            <person name="Miguel C.M."/>
            <person name="Oliveira M.M."/>
            <person name="Ricardo C.P."/>
            <person name="Goncalves S."/>
        </authorList>
    </citation>
    <scope>NUCLEOTIDE SEQUENCE [LARGE SCALE GENOMIC DNA]</scope>
    <source>
        <strain evidence="2">cv. HL8</strain>
    </source>
</reference>
<sequence>MQSVAFGIAAARAAVEAETNVPTAFSLATIIALLDLLKLYANHAIEKDVQAMKAVVGEDALSCEDLRGNLSSKELTTPAISLSRKIFGMDTPLHPWELLWGNINKDNVCETGDALQPNDPMTPAIGQGGNRLEFLLMQGLLFSEWLLYACETKAKGLEDLERKGKGYPSFVYTVANWTY</sequence>
<comment type="caution">
    <text evidence="1">The sequence shown here is derived from an EMBL/GenBank/DDBJ whole genome shotgun (WGS) entry which is preliminary data.</text>
</comment>
<name>A0AAW0M410_QUESU</name>
<keyword evidence="2" id="KW-1185">Reference proteome</keyword>
<evidence type="ECO:0000313" key="1">
    <source>
        <dbReference type="EMBL" id="KAK7857511.1"/>
    </source>
</evidence>
<dbReference type="GO" id="GO:0004497">
    <property type="term" value="F:monooxygenase activity"/>
    <property type="evidence" value="ECO:0007669"/>
    <property type="project" value="UniProtKB-KW"/>
</dbReference>
<dbReference type="Proteomes" id="UP000237347">
    <property type="component" value="Unassembled WGS sequence"/>
</dbReference>
<proteinExistence type="predicted"/>